<dbReference type="GO" id="GO:0005576">
    <property type="term" value="C:extracellular region"/>
    <property type="evidence" value="ECO:0007669"/>
    <property type="project" value="UniProtKB-SubCell"/>
</dbReference>
<dbReference type="GO" id="GO:0016671">
    <property type="term" value="F:oxidoreductase activity, acting on a sulfur group of donors, disulfide as acceptor"/>
    <property type="evidence" value="ECO:0007669"/>
    <property type="project" value="InterPro"/>
</dbReference>
<gene>
    <name evidence="8" type="primary">LOC115889601</name>
</gene>
<evidence type="ECO:0000256" key="2">
    <source>
        <dbReference type="ARBA" id="ARBA00005679"/>
    </source>
</evidence>
<keyword evidence="3" id="KW-0964">Secreted</keyword>
<name>A0A6J2YNH5_SITOR</name>
<keyword evidence="7" id="KW-1185">Reference proteome</keyword>
<dbReference type="PANTHER" id="PTHR13234">
    <property type="entry name" value="GAMMA-INTERFERON INDUCIBLE LYSOSOMAL THIOL REDUCTASE GILT"/>
    <property type="match status" value="1"/>
</dbReference>
<evidence type="ECO:0000313" key="8">
    <source>
        <dbReference type="RefSeq" id="XP_030765543.1"/>
    </source>
</evidence>
<dbReference type="GeneID" id="115889601"/>
<dbReference type="KEGG" id="soy:115889601"/>
<organism evidence="7 8">
    <name type="scientific">Sitophilus oryzae</name>
    <name type="common">Rice weevil</name>
    <name type="synonym">Curculio oryzae</name>
    <dbReference type="NCBI Taxonomy" id="7048"/>
    <lineage>
        <taxon>Eukaryota</taxon>
        <taxon>Metazoa</taxon>
        <taxon>Ecdysozoa</taxon>
        <taxon>Arthropoda</taxon>
        <taxon>Hexapoda</taxon>
        <taxon>Insecta</taxon>
        <taxon>Pterygota</taxon>
        <taxon>Neoptera</taxon>
        <taxon>Endopterygota</taxon>
        <taxon>Coleoptera</taxon>
        <taxon>Polyphaga</taxon>
        <taxon>Cucujiformia</taxon>
        <taxon>Curculionidae</taxon>
        <taxon>Dryophthorinae</taxon>
        <taxon>Sitophilus</taxon>
    </lineage>
</organism>
<reference evidence="8" key="1">
    <citation type="submission" date="2025-08" db="UniProtKB">
        <authorList>
            <consortium name="RefSeq"/>
        </authorList>
    </citation>
    <scope>IDENTIFICATION</scope>
    <source>
        <tissue evidence="8">Gonads</tissue>
    </source>
</reference>
<accession>A0A6J2YNH5</accession>
<evidence type="ECO:0000313" key="7">
    <source>
        <dbReference type="Proteomes" id="UP000504635"/>
    </source>
</evidence>
<evidence type="ECO:0000256" key="1">
    <source>
        <dbReference type="ARBA" id="ARBA00004613"/>
    </source>
</evidence>
<evidence type="ECO:0000256" key="3">
    <source>
        <dbReference type="ARBA" id="ARBA00022525"/>
    </source>
</evidence>
<dbReference type="PANTHER" id="PTHR13234:SF8">
    <property type="entry name" value="GAMMA-INTERFERON-INDUCIBLE LYSOSOMAL THIOL REDUCTASE"/>
    <property type="match status" value="1"/>
</dbReference>
<evidence type="ECO:0000256" key="6">
    <source>
        <dbReference type="SAM" id="SignalP"/>
    </source>
</evidence>
<sequence>MLKFVSLLALVLGVATAEYLDAPTSVTLQVYYETLCPDSINFLVDQLYPSYLLFGGDVVQVELIPYGHASEDDSTGEKVFTCQHGPQECYGNKVHSCVINAATVNQTVNFVFCAERSASPANSTILQGCAEESDISWTDVEDCLSSGLADELLSANGNKTKIVDPTFIPTITIDNVYSQENQDGAIKHLKTLLCNILQYPIEYCRC</sequence>
<comment type="subcellular location">
    <subcellularLocation>
        <location evidence="1">Secreted</location>
    </subcellularLocation>
</comment>
<dbReference type="OrthoDB" id="958254at2759"/>
<comment type="similarity">
    <text evidence="2">Belongs to the GILT family.</text>
</comment>
<proteinExistence type="inferred from homology"/>
<dbReference type="InterPro" id="IPR004911">
    <property type="entry name" value="Interferon-induced_GILT"/>
</dbReference>
<dbReference type="Pfam" id="PF03227">
    <property type="entry name" value="GILT"/>
    <property type="match status" value="1"/>
</dbReference>
<dbReference type="RefSeq" id="XP_030765543.1">
    <property type="nucleotide sequence ID" value="XM_030909683.1"/>
</dbReference>
<evidence type="ECO:0000256" key="4">
    <source>
        <dbReference type="ARBA" id="ARBA00022729"/>
    </source>
</evidence>
<dbReference type="Proteomes" id="UP000504635">
    <property type="component" value="Unplaced"/>
</dbReference>
<evidence type="ECO:0000256" key="5">
    <source>
        <dbReference type="ARBA" id="ARBA00023180"/>
    </source>
</evidence>
<dbReference type="InParanoid" id="A0A6J2YNH5"/>
<feature type="signal peptide" evidence="6">
    <location>
        <begin position="1"/>
        <end position="17"/>
    </location>
</feature>
<keyword evidence="4 6" id="KW-0732">Signal</keyword>
<feature type="chain" id="PRO_5027111438" evidence="6">
    <location>
        <begin position="18"/>
        <end position="206"/>
    </location>
</feature>
<dbReference type="AlphaFoldDB" id="A0A6J2YNH5"/>
<keyword evidence="5" id="KW-0325">Glycoprotein</keyword>
<protein>
    <submittedName>
        <fullName evidence="8">Gamma-interferon-inducible lysosomal thiol reductase-like</fullName>
    </submittedName>
</protein>